<dbReference type="InterPro" id="IPR008407">
    <property type="entry name" value="Brnchd-chn_aa_trnsp_AzlD"/>
</dbReference>
<feature type="transmembrane region" description="Helical" evidence="1">
    <location>
        <begin position="91"/>
        <end position="108"/>
    </location>
</feature>
<keyword evidence="1" id="KW-0812">Transmembrane</keyword>
<proteinExistence type="predicted"/>
<protein>
    <recommendedName>
        <fullName evidence="4">AzlD domain-containing protein</fullName>
    </recommendedName>
</protein>
<reference evidence="2 3" key="1">
    <citation type="submission" date="2022-08" db="EMBL/GenBank/DDBJ databases">
        <title>Genome Sequence of the sulphate-reducing bacterium, Pseudodesulfovibrio sp. SYK.</title>
        <authorList>
            <person name="Kondo R."/>
            <person name="Kataoka T."/>
        </authorList>
    </citation>
    <scope>NUCLEOTIDE SEQUENCE [LARGE SCALE GENOMIC DNA]</scope>
    <source>
        <strain evidence="2 3">SYK</strain>
    </source>
</reference>
<keyword evidence="1" id="KW-0472">Membrane</keyword>
<keyword evidence="1" id="KW-1133">Transmembrane helix</keyword>
<organism evidence="2 3">
    <name type="scientific">Pseudodesulfovibrio nedwellii</name>
    <dbReference type="NCBI Taxonomy" id="2973072"/>
    <lineage>
        <taxon>Bacteria</taxon>
        <taxon>Pseudomonadati</taxon>
        <taxon>Thermodesulfobacteriota</taxon>
        <taxon>Desulfovibrionia</taxon>
        <taxon>Desulfovibrionales</taxon>
        <taxon>Desulfovibrionaceae</taxon>
    </lineage>
</organism>
<feature type="transmembrane region" description="Helical" evidence="1">
    <location>
        <begin position="6"/>
        <end position="29"/>
    </location>
</feature>
<sequence>MLDMSDYWPVVLGIGVGVFLIRYSFILIIDKVTLPEMVQRMLRYIPASVLPALIVPAVLLHKDGGVTTFAGWDQLAAALIAVLVAWKTRNMLATIASGMIVLWGILFFL</sequence>
<keyword evidence="3" id="KW-1185">Reference proteome</keyword>
<evidence type="ECO:0000256" key="1">
    <source>
        <dbReference type="SAM" id="Phobius"/>
    </source>
</evidence>
<feature type="transmembrane region" description="Helical" evidence="1">
    <location>
        <begin position="41"/>
        <end position="60"/>
    </location>
</feature>
<gene>
    <name evidence="2" type="ORF">SYK_27160</name>
</gene>
<evidence type="ECO:0008006" key="4">
    <source>
        <dbReference type="Google" id="ProtNLM"/>
    </source>
</evidence>
<name>A0ABN6S880_9BACT</name>
<evidence type="ECO:0000313" key="3">
    <source>
        <dbReference type="Proteomes" id="UP001317742"/>
    </source>
</evidence>
<evidence type="ECO:0000313" key="2">
    <source>
        <dbReference type="EMBL" id="BDQ38356.1"/>
    </source>
</evidence>
<accession>A0ABN6S880</accession>
<dbReference type="Pfam" id="PF05437">
    <property type="entry name" value="AzlD"/>
    <property type="match status" value="1"/>
</dbReference>
<dbReference type="Proteomes" id="UP001317742">
    <property type="component" value="Chromosome"/>
</dbReference>
<feature type="transmembrane region" description="Helical" evidence="1">
    <location>
        <begin position="66"/>
        <end position="86"/>
    </location>
</feature>
<dbReference type="RefSeq" id="WP_281760854.1">
    <property type="nucleotide sequence ID" value="NZ_AP026709.1"/>
</dbReference>
<dbReference type="EMBL" id="AP026709">
    <property type="protein sequence ID" value="BDQ38356.1"/>
    <property type="molecule type" value="Genomic_DNA"/>
</dbReference>